<keyword evidence="8 9" id="KW-0472">Membrane</keyword>
<comment type="similarity">
    <text evidence="2 10">Belongs to the mitochondrial carrier (TC 2.A.29) family.</text>
</comment>
<dbReference type="Proteomes" id="UP001388673">
    <property type="component" value="Unassembled WGS sequence"/>
</dbReference>
<evidence type="ECO:0000256" key="6">
    <source>
        <dbReference type="ARBA" id="ARBA00022989"/>
    </source>
</evidence>
<dbReference type="Gene3D" id="1.50.40.10">
    <property type="entry name" value="Mitochondrial carrier domain"/>
    <property type="match status" value="1"/>
</dbReference>
<evidence type="ECO:0000256" key="1">
    <source>
        <dbReference type="ARBA" id="ARBA00004225"/>
    </source>
</evidence>
<dbReference type="InterPro" id="IPR018108">
    <property type="entry name" value="MCP_transmembrane"/>
</dbReference>
<dbReference type="PANTHER" id="PTHR45624">
    <property type="entry name" value="MITOCHONDRIAL BASIC AMINO ACIDS TRANSPORTER-RELATED"/>
    <property type="match status" value="1"/>
</dbReference>
<evidence type="ECO:0000256" key="4">
    <source>
        <dbReference type="ARBA" id="ARBA00022692"/>
    </source>
</evidence>
<evidence type="ECO:0000256" key="9">
    <source>
        <dbReference type="PROSITE-ProRule" id="PRU00282"/>
    </source>
</evidence>
<comment type="caution">
    <text evidence="12">The sequence shown here is derived from an EMBL/GenBank/DDBJ whole genome shotgun (WGS) entry which is preliminary data.</text>
</comment>
<feature type="repeat" description="Solcar" evidence="9">
    <location>
        <begin position="116"/>
        <end position="203"/>
    </location>
</feature>
<evidence type="ECO:0000256" key="10">
    <source>
        <dbReference type="RuleBase" id="RU000488"/>
    </source>
</evidence>
<dbReference type="InterPro" id="IPR023395">
    <property type="entry name" value="MCP_dom_sf"/>
</dbReference>
<feature type="transmembrane region" description="Helical" evidence="11">
    <location>
        <begin position="84"/>
        <end position="105"/>
    </location>
</feature>
<dbReference type="Pfam" id="PF00153">
    <property type="entry name" value="Mito_carr"/>
    <property type="match status" value="3"/>
</dbReference>
<evidence type="ECO:0000313" key="13">
    <source>
        <dbReference type="Proteomes" id="UP001388673"/>
    </source>
</evidence>
<reference evidence="12 13" key="1">
    <citation type="journal article" date="2024" name="bioRxiv">
        <title>Comparative genomics of Cryptococcus and Kwoniella reveals pathogenesis evolution and contrasting karyotype dynamics via intercentromeric recombination or chromosome fusion.</title>
        <authorList>
            <person name="Coelho M.A."/>
            <person name="David-Palma M."/>
            <person name="Shea T."/>
            <person name="Bowers K."/>
            <person name="McGinley-Smith S."/>
            <person name="Mohammad A.W."/>
            <person name="Gnirke A."/>
            <person name="Yurkov A.M."/>
            <person name="Nowrousian M."/>
            <person name="Sun S."/>
            <person name="Cuomo C.A."/>
            <person name="Heitman J."/>
        </authorList>
    </citation>
    <scope>NUCLEOTIDE SEQUENCE [LARGE SCALE GENOMIC DNA]</scope>
    <source>
        <strain evidence="12 13">CBS 13917</strain>
    </source>
</reference>
<keyword evidence="5" id="KW-0677">Repeat</keyword>
<dbReference type="RefSeq" id="XP_066799456.1">
    <property type="nucleotide sequence ID" value="XM_066950241.1"/>
</dbReference>
<proteinExistence type="inferred from homology"/>
<keyword evidence="4 9" id="KW-0812">Transmembrane</keyword>
<evidence type="ECO:0000256" key="5">
    <source>
        <dbReference type="ARBA" id="ARBA00022737"/>
    </source>
</evidence>
<sequence length="313" mass="33877">MSELSPAYVIAETEAPEQPIKKRNDIAIELISGSVGGASQVLSGQPLDTLKTRAQTAPKGQFKNTLDILKVTVRNEGFLALYKGMLSPLLGVAAVNSLLFTAYGASRRLVSPYPDLSVLQVATAGAMAGAANAILASPVEMFKIRMQGQYGGAGDKRLSAVFGDMWREFGFRNGIMRGYWVTVIREIPAYAGFYAGYETSKRWFTKQYAPNALPVWALLSSGAIGGLSYWLACYPLDVVKSRVQMSNMPPSRGGWLTQGGYVGREMRAIVQEGGVRALFKGLSPSLLRAIPAAACTFAAFETTREYIVNHDLL</sequence>
<keyword evidence="13" id="KW-1185">Reference proteome</keyword>
<dbReference type="InterPro" id="IPR050567">
    <property type="entry name" value="Mitochondrial_Carrier"/>
</dbReference>
<evidence type="ECO:0000256" key="2">
    <source>
        <dbReference type="ARBA" id="ARBA00006375"/>
    </source>
</evidence>
<feature type="transmembrane region" description="Helical" evidence="11">
    <location>
        <begin position="117"/>
        <end position="136"/>
    </location>
</feature>
<dbReference type="GeneID" id="92184426"/>
<evidence type="ECO:0000256" key="11">
    <source>
        <dbReference type="SAM" id="Phobius"/>
    </source>
</evidence>
<organism evidence="12 13">
    <name type="scientific">Kwoniella newhampshirensis</name>
    <dbReference type="NCBI Taxonomy" id="1651941"/>
    <lineage>
        <taxon>Eukaryota</taxon>
        <taxon>Fungi</taxon>
        <taxon>Dikarya</taxon>
        <taxon>Basidiomycota</taxon>
        <taxon>Agaricomycotina</taxon>
        <taxon>Tremellomycetes</taxon>
        <taxon>Tremellales</taxon>
        <taxon>Cryptococcaceae</taxon>
        <taxon>Kwoniella</taxon>
    </lineage>
</organism>
<dbReference type="GO" id="GO:0000064">
    <property type="term" value="F:L-ornithine transmembrane transporter activity"/>
    <property type="evidence" value="ECO:0007669"/>
    <property type="project" value="TreeGrafter"/>
</dbReference>
<feature type="repeat" description="Solcar" evidence="9">
    <location>
        <begin position="213"/>
        <end position="306"/>
    </location>
</feature>
<keyword evidence="6 11" id="KW-1133">Transmembrane helix</keyword>
<feature type="repeat" description="Solcar" evidence="9">
    <location>
        <begin position="24"/>
        <end position="109"/>
    </location>
</feature>
<dbReference type="KEGG" id="kne:92184426"/>
<protein>
    <recommendedName>
        <fullName evidence="14">Solute carrier family 25 (Mitochondrial carnitine/acylcarnitine transporter), member 20/29</fullName>
    </recommendedName>
</protein>
<keyword evidence="7" id="KW-0496">Mitochondrion</keyword>
<keyword evidence="3 10" id="KW-0813">Transport</keyword>
<evidence type="ECO:0000256" key="7">
    <source>
        <dbReference type="ARBA" id="ARBA00023128"/>
    </source>
</evidence>
<name>A0AAW0YQE3_9TREE</name>
<evidence type="ECO:0008006" key="14">
    <source>
        <dbReference type="Google" id="ProtNLM"/>
    </source>
</evidence>
<evidence type="ECO:0000256" key="8">
    <source>
        <dbReference type="ARBA" id="ARBA00023136"/>
    </source>
</evidence>
<gene>
    <name evidence="12" type="ORF">IAR55_007168</name>
</gene>
<accession>A0AAW0YQE3</accession>
<dbReference type="GO" id="GO:0031966">
    <property type="term" value="C:mitochondrial membrane"/>
    <property type="evidence" value="ECO:0007669"/>
    <property type="project" value="UniProtKB-SubCell"/>
</dbReference>
<feature type="transmembrane region" description="Helical" evidence="11">
    <location>
        <begin position="211"/>
        <end position="232"/>
    </location>
</feature>
<evidence type="ECO:0000313" key="12">
    <source>
        <dbReference type="EMBL" id="KAK8843508.1"/>
    </source>
</evidence>
<dbReference type="PROSITE" id="PS50920">
    <property type="entry name" value="SOLCAR"/>
    <property type="match status" value="3"/>
</dbReference>
<evidence type="ECO:0000256" key="3">
    <source>
        <dbReference type="ARBA" id="ARBA00022448"/>
    </source>
</evidence>
<dbReference type="GO" id="GO:1990575">
    <property type="term" value="P:mitochondrial L-ornithine transmembrane transport"/>
    <property type="evidence" value="ECO:0007669"/>
    <property type="project" value="TreeGrafter"/>
</dbReference>
<comment type="subcellular location">
    <subcellularLocation>
        <location evidence="1">Mitochondrion membrane</location>
        <topology evidence="1">Multi-pass membrane protein</topology>
    </subcellularLocation>
</comment>
<dbReference type="EMBL" id="JBCAWK010000015">
    <property type="protein sequence ID" value="KAK8843508.1"/>
    <property type="molecule type" value="Genomic_DNA"/>
</dbReference>
<dbReference type="AlphaFoldDB" id="A0AAW0YQE3"/>
<dbReference type="PANTHER" id="PTHR45624:SF45">
    <property type="entry name" value="MITOCHONDRIAL CARRIER"/>
    <property type="match status" value="1"/>
</dbReference>
<dbReference type="SUPFAM" id="SSF103506">
    <property type="entry name" value="Mitochondrial carrier"/>
    <property type="match status" value="1"/>
</dbReference>